<dbReference type="NCBIfam" id="TIGR03689">
    <property type="entry name" value="pup_AAA"/>
    <property type="match status" value="1"/>
</dbReference>
<comment type="subunit">
    <text evidence="4">Homohexamer. Assembles into a hexameric ring structure.</text>
</comment>
<evidence type="ECO:0000259" key="6">
    <source>
        <dbReference type="SMART" id="SM00382"/>
    </source>
</evidence>
<evidence type="ECO:0000256" key="3">
    <source>
        <dbReference type="ARBA" id="ARBA00023054"/>
    </source>
</evidence>
<dbReference type="InterPro" id="IPR041626">
    <property type="entry name" value="Prot_ATP_ID_OB_N"/>
</dbReference>
<gene>
    <name evidence="4 7" type="primary">arc</name>
    <name evidence="7" type="ORF">ACFOWE_27930</name>
</gene>
<dbReference type="InterPro" id="IPR003960">
    <property type="entry name" value="ATPase_AAA_CS"/>
</dbReference>
<dbReference type="EMBL" id="JBHSBM010000040">
    <property type="protein sequence ID" value="MFC4062150.1"/>
    <property type="molecule type" value="Genomic_DNA"/>
</dbReference>
<dbReference type="SUPFAM" id="SSF52540">
    <property type="entry name" value="P-loop containing nucleoside triphosphate hydrolases"/>
    <property type="match status" value="1"/>
</dbReference>
<reference evidence="8" key="1">
    <citation type="journal article" date="2019" name="Int. J. Syst. Evol. Microbiol.">
        <title>The Global Catalogue of Microorganisms (GCM) 10K type strain sequencing project: providing services to taxonomists for standard genome sequencing and annotation.</title>
        <authorList>
            <consortium name="The Broad Institute Genomics Platform"/>
            <consortium name="The Broad Institute Genome Sequencing Center for Infectious Disease"/>
            <person name="Wu L."/>
            <person name="Ma J."/>
        </authorList>
    </citation>
    <scope>NUCLEOTIDE SEQUENCE [LARGE SCALE GENOMIC DNA]</scope>
    <source>
        <strain evidence="8">TBRC 4489</strain>
    </source>
</reference>
<name>A0ABV8IE48_9ACTN</name>
<keyword evidence="7" id="KW-0413">Isomerase</keyword>
<organism evidence="7 8">
    <name type="scientific">Planomonospora corallina</name>
    <dbReference type="NCBI Taxonomy" id="1806052"/>
    <lineage>
        <taxon>Bacteria</taxon>
        <taxon>Bacillati</taxon>
        <taxon>Actinomycetota</taxon>
        <taxon>Actinomycetes</taxon>
        <taxon>Streptosporangiales</taxon>
        <taxon>Streptosporangiaceae</taxon>
        <taxon>Planomonospora</taxon>
    </lineage>
</organism>
<dbReference type="GO" id="GO:0036402">
    <property type="term" value="F:proteasome-activating activity"/>
    <property type="evidence" value="ECO:0007669"/>
    <property type="project" value="UniProtKB-EC"/>
</dbReference>
<evidence type="ECO:0000313" key="8">
    <source>
        <dbReference type="Proteomes" id="UP001595850"/>
    </source>
</evidence>
<dbReference type="Gene3D" id="3.40.50.300">
    <property type="entry name" value="P-loop containing nucleotide triphosphate hydrolases"/>
    <property type="match status" value="1"/>
</dbReference>
<dbReference type="InterPro" id="IPR003959">
    <property type="entry name" value="ATPase_AAA_core"/>
</dbReference>
<dbReference type="InterPro" id="IPR012340">
    <property type="entry name" value="NA-bd_OB-fold"/>
</dbReference>
<dbReference type="RefSeq" id="WP_377292977.1">
    <property type="nucleotide sequence ID" value="NZ_JBHSBM010000040.1"/>
</dbReference>
<proteinExistence type="inferred from homology"/>
<keyword evidence="8" id="KW-1185">Reference proteome</keyword>
<dbReference type="Gene3D" id="1.20.5.170">
    <property type="match status" value="1"/>
</dbReference>
<dbReference type="HAMAP" id="MF_02112">
    <property type="entry name" value="ARC_ATPase"/>
    <property type="match status" value="1"/>
</dbReference>
<dbReference type="Pfam" id="PF17758">
    <property type="entry name" value="Prot_ATP_ID_OB_N"/>
    <property type="match status" value="1"/>
</dbReference>
<dbReference type="Pfam" id="PF16450">
    <property type="entry name" value="Prot_ATP_ID_OB_C"/>
    <property type="match status" value="1"/>
</dbReference>
<dbReference type="InterPro" id="IPR032501">
    <property type="entry name" value="Prot_ATP_ID_OB_2nd"/>
</dbReference>
<dbReference type="InterPro" id="IPR022482">
    <property type="entry name" value="Proteasome_ATPase"/>
</dbReference>
<feature type="coiled-coil region" evidence="4">
    <location>
        <begin position="4"/>
        <end position="94"/>
    </location>
</feature>
<dbReference type="GO" id="GO:0000502">
    <property type="term" value="C:proteasome complex"/>
    <property type="evidence" value="ECO:0007669"/>
    <property type="project" value="UniProtKB-KW"/>
</dbReference>
<dbReference type="Gene3D" id="2.40.50.140">
    <property type="entry name" value="Nucleic acid-binding proteins"/>
    <property type="match status" value="2"/>
</dbReference>
<protein>
    <recommendedName>
        <fullName evidence="4">AAA ATPase forming ring-shaped complexes</fullName>
        <shortName evidence="4">ARC</shortName>
    </recommendedName>
</protein>
<dbReference type="InterPro" id="IPR050168">
    <property type="entry name" value="AAA_ATPase_domain"/>
</dbReference>
<dbReference type="PANTHER" id="PTHR23077:SF144">
    <property type="entry name" value="PROTEASOME-ASSOCIATED ATPASE"/>
    <property type="match status" value="1"/>
</dbReference>
<dbReference type="InterPro" id="IPR027417">
    <property type="entry name" value="P-loop_NTPase"/>
</dbReference>
<evidence type="ECO:0000313" key="7">
    <source>
        <dbReference type="EMBL" id="MFC4062150.1"/>
    </source>
</evidence>
<evidence type="ECO:0000256" key="2">
    <source>
        <dbReference type="ARBA" id="ARBA00022840"/>
    </source>
</evidence>
<dbReference type="PROSITE" id="PS00674">
    <property type="entry name" value="AAA"/>
    <property type="match status" value="1"/>
</dbReference>
<evidence type="ECO:0000256" key="4">
    <source>
        <dbReference type="HAMAP-Rule" id="MF_02112"/>
    </source>
</evidence>
<dbReference type="Proteomes" id="UP001595850">
    <property type="component" value="Unassembled WGS sequence"/>
</dbReference>
<dbReference type="Gene3D" id="1.10.8.60">
    <property type="match status" value="1"/>
</dbReference>
<dbReference type="InterPro" id="IPR003593">
    <property type="entry name" value="AAA+_ATPase"/>
</dbReference>
<feature type="domain" description="AAA+ ATPase" evidence="6">
    <location>
        <begin position="265"/>
        <end position="418"/>
    </location>
</feature>
<sequence>MAARDDAEARAAQREREVADLTTQVSFLQEEITALRRKLAESPRQARILEEHLHEAQAKLAAVTGQNERLVATIKEARDQIVALKEEVDRLAQPPSGFGVFLEARDDGTVEVFTGGRKLRVNVSPAVDAEQLKRGQEVMLNEALNVVEALGFEEIGEIVMLKELLEDGERALVISHADEERVVKLAESLLGQPIRAGDSLLLEPRSGYVYERIPKSEVEELVLEEVPDISYEEIGGLMRQIEQIRDAIELPYLHSDLFREHKLRPPKGVLLYGPPGCGKTLIAKAVANSLAKQVAEKTGQSGKSFFLNIKGPELLNKYVGETERHIRLVFQRAREKASEGTPVIVFFDEMDSIFRTRGSGVSSDVENTIVPQLLSEIDGVEGLENVIVIGASNREDMIDPAILRPGRLDVKIKIERPDAEAAKDIFSKYLTAELPLHPDDLTEHGSSREGTIAAMIQRVVERMYAESEENRFLEVTYANGDKEVLYFKDFNSGAMIQNIVDRAKKMAIKQFLETGQKGLRINHLLAACVDEFSENEDLPNTTNPDDWARISGKKGERIVYIRTLVSGKQGTEAGRSIDTVANTGQYL</sequence>
<keyword evidence="2 4" id="KW-0067">ATP-binding</keyword>
<comment type="similarity">
    <text evidence="4 5">Belongs to the AAA ATPase family.</text>
</comment>
<dbReference type="SMART" id="SM00382">
    <property type="entry name" value="AAA"/>
    <property type="match status" value="1"/>
</dbReference>
<comment type="caution">
    <text evidence="7">The sequence shown here is derived from an EMBL/GenBank/DDBJ whole genome shotgun (WGS) entry which is preliminary data.</text>
</comment>
<keyword evidence="7" id="KW-0647">Proteasome</keyword>
<evidence type="ECO:0000256" key="1">
    <source>
        <dbReference type="ARBA" id="ARBA00022741"/>
    </source>
</evidence>
<feature type="binding site" evidence="4">
    <location>
        <begin position="276"/>
        <end position="281"/>
    </location>
    <ligand>
        <name>ATP</name>
        <dbReference type="ChEBI" id="CHEBI:30616"/>
    </ligand>
</feature>
<dbReference type="PANTHER" id="PTHR23077">
    <property type="entry name" value="AAA-FAMILY ATPASE"/>
    <property type="match status" value="1"/>
</dbReference>
<keyword evidence="1 4" id="KW-0547">Nucleotide-binding</keyword>
<accession>A0ABV8IE48</accession>
<dbReference type="Pfam" id="PF00004">
    <property type="entry name" value="AAA"/>
    <property type="match status" value="1"/>
</dbReference>
<keyword evidence="3 4" id="KW-0175">Coiled coil</keyword>
<evidence type="ECO:0000256" key="5">
    <source>
        <dbReference type="RuleBase" id="RU003651"/>
    </source>
</evidence>